<reference evidence="1 2" key="1">
    <citation type="submission" date="2023-04" db="EMBL/GenBank/DDBJ databases">
        <title>Genome of Basidiobolus ranarum AG-B5.</title>
        <authorList>
            <person name="Stajich J.E."/>
            <person name="Carter-House D."/>
            <person name="Gryganskyi A."/>
        </authorList>
    </citation>
    <scope>NUCLEOTIDE SEQUENCE [LARGE SCALE GENOMIC DNA]</scope>
    <source>
        <strain evidence="1 2">AG-B5</strain>
    </source>
</reference>
<dbReference type="Proteomes" id="UP001479436">
    <property type="component" value="Unassembled WGS sequence"/>
</dbReference>
<evidence type="ECO:0000313" key="1">
    <source>
        <dbReference type="EMBL" id="KAK9680207.1"/>
    </source>
</evidence>
<name>A0ABR2VN57_9FUNG</name>
<keyword evidence="2" id="KW-1185">Reference proteome</keyword>
<comment type="caution">
    <text evidence="1">The sequence shown here is derived from an EMBL/GenBank/DDBJ whole genome shotgun (WGS) entry which is preliminary data.</text>
</comment>
<gene>
    <name evidence="1" type="ORF">K7432_016010</name>
</gene>
<sequence length="185" mass="19623">MKSCGEGLGCVRPGHKREFFTQDKTMPGICRRLGEEGTRCNPHAQGKAKCMNALSCFPRPASGRNVGVCVNPYNRLIKITLSDSNQNHGINATLPSSTKTVSKSTESTATKSTSILATSTSILGSSSGVAGTPTIHSTYPKDPGLNQTCGGKDRIKCGLDLLCVYPSHDRISTSFGVCRKKGEVT</sequence>
<accession>A0ABR2VN57</accession>
<proteinExistence type="predicted"/>
<dbReference type="EMBL" id="JASJQH010009283">
    <property type="protein sequence ID" value="KAK9680207.1"/>
    <property type="molecule type" value="Genomic_DNA"/>
</dbReference>
<organism evidence="1 2">
    <name type="scientific">Basidiobolus ranarum</name>
    <dbReference type="NCBI Taxonomy" id="34480"/>
    <lineage>
        <taxon>Eukaryota</taxon>
        <taxon>Fungi</taxon>
        <taxon>Fungi incertae sedis</taxon>
        <taxon>Zoopagomycota</taxon>
        <taxon>Entomophthoromycotina</taxon>
        <taxon>Basidiobolomycetes</taxon>
        <taxon>Basidiobolales</taxon>
        <taxon>Basidiobolaceae</taxon>
        <taxon>Basidiobolus</taxon>
    </lineage>
</organism>
<protein>
    <submittedName>
        <fullName evidence="1">Uncharacterized protein</fullName>
    </submittedName>
</protein>
<evidence type="ECO:0000313" key="2">
    <source>
        <dbReference type="Proteomes" id="UP001479436"/>
    </source>
</evidence>